<dbReference type="EMBL" id="ML734577">
    <property type="protein sequence ID" value="KAB8248720.1"/>
    <property type="molecule type" value="Genomic_DNA"/>
</dbReference>
<accession>A0A5N6H6E3</accession>
<feature type="signal peptide" evidence="1">
    <location>
        <begin position="1"/>
        <end position="16"/>
    </location>
</feature>
<protein>
    <submittedName>
        <fullName evidence="2">Uncharacterized protein</fullName>
    </submittedName>
</protein>
<sequence length="94" mass="10435">MIIFSLPARCPGSTLAARLVLLGAQLQTHGLKALTKWQPLAQEVAVAFSARRHCGSTDMWCHIPCMKHTIQETNSVTRLYCTLDEYSYPQEGAT</sequence>
<reference evidence="2" key="1">
    <citation type="submission" date="2019-04" db="EMBL/GenBank/DDBJ databases">
        <title>Friends and foes A comparative genomics study of 23 Aspergillus species from section Flavi.</title>
        <authorList>
            <consortium name="DOE Joint Genome Institute"/>
            <person name="Kjaerbolling I."/>
            <person name="Vesth T."/>
            <person name="Frisvad J.C."/>
            <person name="Nybo J.L."/>
            <person name="Theobald S."/>
            <person name="Kildgaard S."/>
            <person name="Isbrandt T."/>
            <person name="Kuo A."/>
            <person name="Sato A."/>
            <person name="Lyhne E.K."/>
            <person name="Kogle M.E."/>
            <person name="Wiebenga A."/>
            <person name="Kun R.S."/>
            <person name="Lubbers R.J."/>
            <person name="Makela M.R."/>
            <person name="Barry K."/>
            <person name="Chovatia M."/>
            <person name="Clum A."/>
            <person name="Daum C."/>
            <person name="Haridas S."/>
            <person name="He G."/>
            <person name="LaButti K."/>
            <person name="Lipzen A."/>
            <person name="Mondo S."/>
            <person name="Riley R."/>
            <person name="Salamov A."/>
            <person name="Simmons B.A."/>
            <person name="Magnuson J.K."/>
            <person name="Henrissat B."/>
            <person name="Mortensen U.H."/>
            <person name="Larsen T.O."/>
            <person name="Devries R.P."/>
            <person name="Grigoriev I.V."/>
            <person name="Machida M."/>
            <person name="Baker S.E."/>
            <person name="Andersen M.R."/>
        </authorList>
    </citation>
    <scope>NUCLEOTIDE SEQUENCE [LARGE SCALE GENOMIC DNA]</scope>
    <source>
        <strain evidence="2">CBS 121.62</strain>
    </source>
</reference>
<evidence type="ECO:0000256" key="1">
    <source>
        <dbReference type="SAM" id="SignalP"/>
    </source>
</evidence>
<dbReference type="AlphaFoldDB" id="A0A5N6H6E3"/>
<feature type="chain" id="PRO_5024889171" evidence="1">
    <location>
        <begin position="17"/>
        <end position="94"/>
    </location>
</feature>
<keyword evidence="1" id="KW-0732">Signal</keyword>
<organism evidence="2">
    <name type="scientific">Aspergillus flavus</name>
    <dbReference type="NCBI Taxonomy" id="5059"/>
    <lineage>
        <taxon>Eukaryota</taxon>
        <taxon>Fungi</taxon>
        <taxon>Dikarya</taxon>
        <taxon>Ascomycota</taxon>
        <taxon>Pezizomycotina</taxon>
        <taxon>Eurotiomycetes</taxon>
        <taxon>Eurotiomycetidae</taxon>
        <taxon>Eurotiales</taxon>
        <taxon>Aspergillaceae</taxon>
        <taxon>Aspergillus</taxon>
        <taxon>Aspergillus subgen. Circumdati</taxon>
    </lineage>
</organism>
<name>A0A5N6H6E3_ASPFL</name>
<gene>
    <name evidence="2" type="ORF">BDV35DRAFT_157858</name>
</gene>
<dbReference type="Proteomes" id="UP000325434">
    <property type="component" value="Unassembled WGS sequence"/>
</dbReference>
<proteinExistence type="predicted"/>
<evidence type="ECO:0000313" key="2">
    <source>
        <dbReference type="EMBL" id="KAB8248720.1"/>
    </source>
</evidence>